<dbReference type="Gramene" id="CDY23959">
    <property type="protein sequence ID" value="CDY23959"/>
    <property type="gene ID" value="GSBRNA2T00024470001"/>
</dbReference>
<evidence type="ECO:0000313" key="3">
    <source>
        <dbReference type="Proteomes" id="UP000028999"/>
    </source>
</evidence>
<gene>
    <name evidence="2" type="primary">BnaCnng77450D</name>
    <name evidence="1" type="synonym">BnaC03g17320D</name>
    <name evidence="1" type="ORF">GSBRNA2T00024470001</name>
    <name evidence="2" type="ORF">GSBRNA2T00028445001</name>
</gene>
<organism evidence="2">
    <name type="scientific">Brassica napus</name>
    <name type="common">Rape</name>
    <dbReference type="NCBI Taxonomy" id="3708"/>
    <lineage>
        <taxon>Eukaryota</taxon>
        <taxon>Viridiplantae</taxon>
        <taxon>Streptophyta</taxon>
        <taxon>Embryophyta</taxon>
        <taxon>Tracheophyta</taxon>
        <taxon>Spermatophyta</taxon>
        <taxon>Magnoliopsida</taxon>
        <taxon>eudicotyledons</taxon>
        <taxon>Gunneridae</taxon>
        <taxon>Pentapetalae</taxon>
        <taxon>rosids</taxon>
        <taxon>malvids</taxon>
        <taxon>Brassicales</taxon>
        <taxon>Brassicaceae</taxon>
        <taxon>Brassiceae</taxon>
        <taxon>Brassica</taxon>
    </lineage>
</organism>
<accession>A0A078JXP4</accession>
<keyword evidence="3" id="KW-1185">Reference proteome</keyword>
<evidence type="ECO:0000313" key="1">
    <source>
        <dbReference type="EMBL" id="CDY23959.1"/>
    </source>
</evidence>
<proteinExistence type="predicted"/>
<protein>
    <submittedName>
        <fullName evidence="1">BnaC03g17320D protein</fullName>
    </submittedName>
    <submittedName>
        <fullName evidence="2">BnaCnng77450D protein</fullName>
    </submittedName>
</protein>
<evidence type="ECO:0000313" key="2">
    <source>
        <dbReference type="EMBL" id="CDY72403.1"/>
    </source>
</evidence>
<name>A0A078JXP4_BRANA</name>
<dbReference type="Proteomes" id="UP000028999">
    <property type="component" value="Unassembled WGS sequence"/>
</dbReference>
<reference evidence="2" key="2">
    <citation type="submission" date="2014-06" db="EMBL/GenBank/DDBJ databases">
        <authorList>
            <person name="Genoscope - CEA"/>
        </authorList>
    </citation>
    <scope>NUCLEOTIDE SEQUENCE</scope>
</reference>
<dbReference type="EMBL" id="LK050804">
    <property type="protein sequence ID" value="CDY72403.1"/>
    <property type="molecule type" value="Genomic_DNA"/>
</dbReference>
<sequence>MRLKRAVNIRKRFQKSKCKRKKKKKKLNLSLSLFMALLSGTLQLTSNYIPGYGVSDSRSFSNSVVSRRTLAFFWP</sequence>
<dbReference type="EMBL" id="LK032152">
    <property type="protein sequence ID" value="CDY23959.1"/>
    <property type="molecule type" value="Genomic_DNA"/>
</dbReference>
<dbReference type="STRING" id="3708.A0A078JXP4"/>
<reference evidence="2 3" key="1">
    <citation type="journal article" date="2014" name="Science">
        <title>Plant genetics. Early allopolyploid evolution in the post-Neolithic Brassica napus oilseed genome.</title>
        <authorList>
            <person name="Chalhoub B."/>
            <person name="Denoeud F."/>
            <person name="Liu S."/>
            <person name="Parkin I.A."/>
            <person name="Tang H."/>
            <person name="Wang X."/>
            <person name="Chiquet J."/>
            <person name="Belcram H."/>
            <person name="Tong C."/>
            <person name="Samans B."/>
            <person name="Correa M."/>
            <person name="Da Silva C."/>
            <person name="Just J."/>
            <person name="Falentin C."/>
            <person name="Koh C.S."/>
            <person name="Le Clainche I."/>
            <person name="Bernard M."/>
            <person name="Bento P."/>
            <person name="Noel B."/>
            <person name="Labadie K."/>
            <person name="Alberti A."/>
            <person name="Charles M."/>
            <person name="Arnaud D."/>
            <person name="Guo H."/>
            <person name="Daviaud C."/>
            <person name="Alamery S."/>
            <person name="Jabbari K."/>
            <person name="Zhao M."/>
            <person name="Edger P.P."/>
            <person name="Chelaifa H."/>
            <person name="Tack D."/>
            <person name="Lassalle G."/>
            <person name="Mestiri I."/>
            <person name="Schnel N."/>
            <person name="Le Paslier M.C."/>
            <person name="Fan G."/>
            <person name="Renault V."/>
            <person name="Bayer P.E."/>
            <person name="Golicz A.A."/>
            <person name="Manoli S."/>
            <person name="Lee T.H."/>
            <person name="Thi V.H."/>
            <person name="Chalabi S."/>
            <person name="Hu Q."/>
            <person name="Fan C."/>
            <person name="Tollenaere R."/>
            <person name="Lu Y."/>
            <person name="Battail C."/>
            <person name="Shen J."/>
            <person name="Sidebottom C.H."/>
            <person name="Wang X."/>
            <person name="Canaguier A."/>
            <person name="Chauveau A."/>
            <person name="Berard A."/>
            <person name="Deniot G."/>
            <person name="Guan M."/>
            <person name="Liu Z."/>
            <person name="Sun F."/>
            <person name="Lim Y.P."/>
            <person name="Lyons E."/>
            <person name="Town C.D."/>
            <person name="Bancroft I."/>
            <person name="Wang X."/>
            <person name="Meng J."/>
            <person name="Ma J."/>
            <person name="Pires J.C."/>
            <person name="King G.J."/>
            <person name="Brunel D."/>
            <person name="Delourme R."/>
            <person name="Renard M."/>
            <person name="Aury J.M."/>
            <person name="Adams K.L."/>
            <person name="Batley J."/>
            <person name="Snowdon R.J."/>
            <person name="Tost J."/>
            <person name="Edwards D."/>
            <person name="Zhou Y."/>
            <person name="Hua W."/>
            <person name="Sharpe A.G."/>
            <person name="Paterson A.H."/>
            <person name="Guan C."/>
            <person name="Wincker P."/>
        </authorList>
    </citation>
    <scope>NUCLEOTIDE SEQUENCE [LARGE SCALE GENOMIC DNA]</scope>
    <source>
        <strain evidence="3">cv. Darmor-bzh</strain>
    </source>
</reference>
<dbReference type="AlphaFoldDB" id="A0A078JXP4"/>
<dbReference type="PaxDb" id="3708-A0A078JXP4"/>
<dbReference type="Gramene" id="CDY72403">
    <property type="protein sequence ID" value="CDY72403"/>
    <property type="gene ID" value="GSBRNA2T00028445001"/>
</dbReference>